<accession>A0A4Y7TWA9</accession>
<organism evidence="3 4">
    <name type="scientific">Coprinellus micaceus</name>
    <name type="common">Glistening ink-cap mushroom</name>
    <name type="synonym">Coprinus micaceus</name>
    <dbReference type="NCBI Taxonomy" id="71717"/>
    <lineage>
        <taxon>Eukaryota</taxon>
        <taxon>Fungi</taxon>
        <taxon>Dikarya</taxon>
        <taxon>Basidiomycota</taxon>
        <taxon>Agaricomycotina</taxon>
        <taxon>Agaricomycetes</taxon>
        <taxon>Agaricomycetidae</taxon>
        <taxon>Agaricales</taxon>
        <taxon>Agaricineae</taxon>
        <taxon>Psathyrellaceae</taxon>
        <taxon>Coprinellus</taxon>
    </lineage>
</organism>
<evidence type="ECO:0000259" key="2">
    <source>
        <dbReference type="PROSITE" id="PS50181"/>
    </source>
</evidence>
<dbReference type="InterPro" id="IPR001810">
    <property type="entry name" value="F-box_dom"/>
</dbReference>
<proteinExistence type="predicted"/>
<sequence>MSSPHFGEDGDYALPPQATARRGRRRKDLSFLPEVPMDVLLEILVLLEPKDLLTMSRASKDFRKALVNETMNRVIWKVKREESGAPAPPSDFSEAKWVAFLFNSFCFACATPNVITDFFLLKRLCVACKKANYLAKCEANPDYAGLFQYVPMTCYAPASSKEPAEELYCWTPDFEHVVYVWNGLWDLIDTGDADARAELERFQQKRLDLVQWIDMTAPELYGWAGALQEQRQLDKASINERRAEIVRLHFYELGYEQVDVDEVVDSTTLEVCGKTANITNRVWNNIRAKLEPSVIQAKETRLFGLQCELFDIRVQIFAPVWHEWQSSLNLSTTDGLTYPPARNIARLPIFSNLMGTETNDVSTEHFRDMVEEFPGIIADFLSSKKADLRSMVPQENISADSPDALELATSVFRPPDNCSRAYPRFEWEGVVIGWEQHSMLHGWGTDDEALRYGWSVPVLHLGRFDAELSRVATFMVEACGRDPYITTAEDMDVLDMRFMCRECMNVVLRHRYGFRVDLDGEIPRTRMAMKAYTWRTALSHHSSHFGRGSPRPFKLLDEPMYLEAARDAEEEAEPDILAELPAWFCNHCPSPNDGDSATRGDVLRHLTVEHNQRAPRKGVDYIFNEAYRAKLEEPRSIEVIYERVPVDL</sequence>
<evidence type="ECO:0000313" key="3">
    <source>
        <dbReference type="EMBL" id="TEB37859.1"/>
    </source>
</evidence>
<evidence type="ECO:0000313" key="4">
    <source>
        <dbReference type="Proteomes" id="UP000298030"/>
    </source>
</evidence>
<dbReference type="InterPro" id="IPR036047">
    <property type="entry name" value="F-box-like_dom_sf"/>
</dbReference>
<dbReference type="STRING" id="71717.A0A4Y7TWA9"/>
<dbReference type="EMBL" id="QPFP01000003">
    <property type="protein sequence ID" value="TEB37859.1"/>
    <property type="molecule type" value="Genomic_DNA"/>
</dbReference>
<protein>
    <recommendedName>
        <fullName evidence="2">F-box domain-containing protein</fullName>
    </recommendedName>
</protein>
<dbReference type="SUPFAM" id="SSF81383">
    <property type="entry name" value="F-box domain"/>
    <property type="match status" value="1"/>
</dbReference>
<evidence type="ECO:0000256" key="1">
    <source>
        <dbReference type="SAM" id="MobiDB-lite"/>
    </source>
</evidence>
<feature type="region of interest" description="Disordered" evidence="1">
    <location>
        <begin position="1"/>
        <end position="21"/>
    </location>
</feature>
<dbReference type="PROSITE" id="PS50181">
    <property type="entry name" value="FBOX"/>
    <property type="match status" value="1"/>
</dbReference>
<dbReference type="OrthoDB" id="2823912at2759"/>
<gene>
    <name evidence="3" type="ORF">FA13DRAFT_709118</name>
</gene>
<comment type="caution">
    <text evidence="3">The sequence shown here is derived from an EMBL/GenBank/DDBJ whole genome shotgun (WGS) entry which is preliminary data.</text>
</comment>
<name>A0A4Y7TWA9_COPMI</name>
<dbReference type="Proteomes" id="UP000298030">
    <property type="component" value="Unassembled WGS sequence"/>
</dbReference>
<dbReference type="AlphaFoldDB" id="A0A4Y7TWA9"/>
<feature type="domain" description="F-box" evidence="2">
    <location>
        <begin position="29"/>
        <end position="79"/>
    </location>
</feature>
<keyword evidence="4" id="KW-1185">Reference proteome</keyword>
<reference evidence="3 4" key="1">
    <citation type="journal article" date="2019" name="Nat. Ecol. Evol.">
        <title>Megaphylogeny resolves global patterns of mushroom evolution.</title>
        <authorList>
            <person name="Varga T."/>
            <person name="Krizsan K."/>
            <person name="Foldi C."/>
            <person name="Dima B."/>
            <person name="Sanchez-Garcia M."/>
            <person name="Sanchez-Ramirez S."/>
            <person name="Szollosi G.J."/>
            <person name="Szarkandi J.G."/>
            <person name="Papp V."/>
            <person name="Albert L."/>
            <person name="Andreopoulos W."/>
            <person name="Angelini C."/>
            <person name="Antonin V."/>
            <person name="Barry K.W."/>
            <person name="Bougher N.L."/>
            <person name="Buchanan P."/>
            <person name="Buyck B."/>
            <person name="Bense V."/>
            <person name="Catcheside P."/>
            <person name="Chovatia M."/>
            <person name="Cooper J."/>
            <person name="Damon W."/>
            <person name="Desjardin D."/>
            <person name="Finy P."/>
            <person name="Geml J."/>
            <person name="Haridas S."/>
            <person name="Hughes K."/>
            <person name="Justo A."/>
            <person name="Karasinski D."/>
            <person name="Kautmanova I."/>
            <person name="Kiss B."/>
            <person name="Kocsube S."/>
            <person name="Kotiranta H."/>
            <person name="LaButti K.M."/>
            <person name="Lechner B.E."/>
            <person name="Liimatainen K."/>
            <person name="Lipzen A."/>
            <person name="Lukacs Z."/>
            <person name="Mihaltcheva S."/>
            <person name="Morgado L.N."/>
            <person name="Niskanen T."/>
            <person name="Noordeloos M.E."/>
            <person name="Ohm R.A."/>
            <person name="Ortiz-Santana B."/>
            <person name="Ovrebo C."/>
            <person name="Racz N."/>
            <person name="Riley R."/>
            <person name="Savchenko A."/>
            <person name="Shiryaev A."/>
            <person name="Soop K."/>
            <person name="Spirin V."/>
            <person name="Szebenyi C."/>
            <person name="Tomsovsky M."/>
            <person name="Tulloss R.E."/>
            <person name="Uehling J."/>
            <person name="Grigoriev I.V."/>
            <person name="Vagvolgyi C."/>
            <person name="Papp T."/>
            <person name="Martin F.M."/>
            <person name="Miettinen O."/>
            <person name="Hibbett D.S."/>
            <person name="Nagy L.G."/>
        </authorList>
    </citation>
    <scope>NUCLEOTIDE SEQUENCE [LARGE SCALE GENOMIC DNA]</scope>
    <source>
        <strain evidence="3 4">FP101781</strain>
    </source>
</reference>